<evidence type="ECO:0000256" key="2">
    <source>
        <dbReference type="SAM" id="MobiDB-lite"/>
    </source>
</evidence>
<feature type="region of interest" description="Disordered" evidence="2">
    <location>
        <begin position="1"/>
        <end position="109"/>
    </location>
</feature>
<dbReference type="PANTHER" id="PTHR12874:SF9">
    <property type="entry name" value="F-BOX ONLY PROTEIN 48"/>
    <property type="match status" value="1"/>
</dbReference>
<protein>
    <recommendedName>
        <fullName evidence="3">F-box domain-containing protein</fullName>
    </recommendedName>
</protein>
<evidence type="ECO:0000313" key="5">
    <source>
        <dbReference type="Proteomes" id="UP001465668"/>
    </source>
</evidence>
<dbReference type="EMBL" id="JARVKM010000081">
    <property type="protein sequence ID" value="KAK9771048.1"/>
    <property type="molecule type" value="Genomic_DNA"/>
</dbReference>
<dbReference type="Gene3D" id="1.20.1280.50">
    <property type="match status" value="1"/>
</dbReference>
<name>A0ABR2XB79_9PEZI</name>
<dbReference type="Pfam" id="PF19270">
    <property type="entry name" value="FBO_C"/>
    <property type="match status" value="1"/>
</dbReference>
<comment type="caution">
    <text evidence="4">The sequence shown here is derived from an EMBL/GenBank/DDBJ whole genome shotgun (WGS) entry which is preliminary data.</text>
</comment>
<dbReference type="SUPFAM" id="SSF81383">
    <property type="entry name" value="F-box domain"/>
    <property type="match status" value="1"/>
</dbReference>
<dbReference type="Proteomes" id="UP001465668">
    <property type="component" value="Unassembled WGS sequence"/>
</dbReference>
<dbReference type="PROSITE" id="PS50181">
    <property type="entry name" value="FBOX"/>
    <property type="match status" value="1"/>
</dbReference>
<proteinExistence type="predicted"/>
<feature type="region of interest" description="Disordered" evidence="2">
    <location>
        <begin position="154"/>
        <end position="193"/>
    </location>
</feature>
<dbReference type="InterPro" id="IPR036047">
    <property type="entry name" value="F-box-like_dom_sf"/>
</dbReference>
<sequence>MEKSPEQVQSELENFRAQWRAEVSARSKNAPSGSQHQGQPQAASTQVAASSAAPSRNTEHAPRRLPAKAATHHDNEDEYVRAQNFDDDPGKGTAVESRDDMPEEDKEPETALEYYEKAVDKETSGKLGDSLHLYRKAYRLDNRVDREYREKHFPGVWRKKPAGTQQQQQQHSVQPAQPGPSNPSVAVSGTAPHAQESAPVLSLPDLIASFAGLAVEGAPPEVEGMPAPPCPISELPNEILIHILQDVAVLDVGDFMRLSRVCKRLAYLVATENQIWRRVCLGSEFGFGAMIYHWQRGISWDELDPELELSEDSFAMAELFQRRADESEAITDDLYGTVYPSWQRMFRQRPRIRFNGCYISTVNYIRTGHASGNHITWNSPVHIVTYYRYLRFFRDGTVISLLTTAEPADVVHHLTKPLVRQHEKGGAPHLPSSIVTKALKGRWRLSSSIDNPDVAPAEAEGELFVETEGVDPKYMYRLELNMKSAGKARNNKLTWKGFWSYNKLTDDWGEFGLKNDKAFYFSRVKSYGFSGE</sequence>
<feature type="compositionally biased region" description="Polar residues" evidence="2">
    <location>
        <begin position="26"/>
        <end position="38"/>
    </location>
</feature>
<dbReference type="InterPro" id="IPR045464">
    <property type="entry name" value="Hrt3/FBXO9_C"/>
</dbReference>
<organism evidence="4 5">
    <name type="scientific">Seiridium cardinale</name>
    <dbReference type="NCBI Taxonomy" id="138064"/>
    <lineage>
        <taxon>Eukaryota</taxon>
        <taxon>Fungi</taxon>
        <taxon>Dikarya</taxon>
        <taxon>Ascomycota</taxon>
        <taxon>Pezizomycotina</taxon>
        <taxon>Sordariomycetes</taxon>
        <taxon>Xylariomycetidae</taxon>
        <taxon>Amphisphaeriales</taxon>
        <taxon>Sporocadaceae</taxon>
        <taxon>Seiridium</taxon>
    </lineage>
</organism>
<evidence type="ECO:0000313" key="4">
    <source>
        <dbReference type="EMBL" id="KAK9771048.1"/>
    </source>
</evidence>
<feature type="compositionally biased region" description="Basic and acidic residues" evidence="2">
    <location>
        <begin position="71"/>
        <end position="80"/>
    </location>
</feature>
<feature type="domain" description="F-box" evidence="3">
    <location>
        <begin position="229"/>
        <end position="279"/>
    </location>
</feature>
<accession>A0ABR2XB79</accession>
<reference evidence="4 5" key="1">
    <citation type="submission" date="2024-02" db="EMBL/GenBank/DDBJ databases">
        <title>First draft genome assembly of two strains of Seiridium cardinale.</title>
        <authorList>
            <person name="Emiliani G."/>
            <person name="Scali E."/>
        </authorList>
    </citation>
    <scope>NUCLEOTIDE SEQUENCE [LARGE SCALE GENOMIC DNA]</scope>
    <source>
        <strain evidence="4 5">BM-138-000479</strain>
    </source>
</reference>
<dbReference type="PANTHER" id="PTHR12874">
    <property type="entry name" value="F-BOX ONLY PROTEIN 48-RELATED"/>
    <property type="match status" value="1"/>
</dbReference>
<gene>
    <name evidence="4" type="ORF">SCAR479_12284</name>
</gene>
<dbReference type="InterPro" id="IPR001810">
    <property type="entry name" value="F-box_dom"/>
</dbReference>
<keyword evidence="5" id="KW-1185">Reference proteome</keyword>
<evidence type="ECO:0000259" key="3">
    <source>
        <dbReference type="PROSITE" id="PS50181"/>
    </source>
</evidence>
<dbReference type="Pfam" id="PF12937">
    <property type="entry name" value="F-box-like"/>
    <property type="match status" value="1"/>
</dbReference>
<feature type="compositionally biased region" description="Low complexity" evidence="2">
    <location>
        <begin position="39"/>
        <end position="55"/>
    </location>
</feature>
<evidence type="ECO:0000256" key="1">
    <source>
        <dbReference type="ARBA" id="ARBA00022786"/>
    </source>
</evidence>
<keyword evidence="1" id="KW-0833">Ubl conjugation pathway</keyword>
<feature type="compositionally biased region" description="Polar residues" evidence="2">
    <location>
        <begin position="1"/>
        <end position="12"/>
    </location>
</feature>